<evidence type="ECO:0000256" key="11">
    <source>
        <dbReference type="ARBA" id="ARBA00023004"/>
    </source>
</evidence>
<dbReference type="GO" id="GO:0016020">
    <property type="term" value="C:membrane"/>
    <property type="evidence" value="ECO:0007669"/>
    <property type="project" value="InterPro"/>
</dbReference>
<dbReference type="Gene3D" id="1.20.5.1930">
    <property type="match status" value="1"/>
</dbReference>
<name>A0AAU9EGM4_9BACT</name>
<dbReference type="GO" id="GO:0000155">
    <property type="term" value="F:phosphorelay sensor kinase activity"/>
    <property type="evidence" value="ECO:0007669"/>
    <property type="project" value="InterPro"/>
</dbReference>
<keyword evidence="7" id="KW-0963">Cytoplasm</keyword>
<evidence type="ECO:0000313" key="20">
    <source>
        <dbReference type="EMBL" id="BEQ15945.1"/>
    </source>
</evidence>
<evidence type="ECO:0000259" key="18">
    <source>
        <dbReference type="PROSITE" id="PS50112"/>
    </source>
</evidence>
<dbReference type="RefSeq" id="WP_338601099.1">
    <property type="nucleotide sequence ID" value="NZ_AP028679.1"/>
</dbReference>
<dbReference type="Pfam" id="PF08447">
    <property type="entry name" value="PAS_3"/>
    <property type="match status" value="1"/>
</dbReference>
<dbReference type="PRINTS" id="PR00344">
    <property type="entry name" value="BCTRLSENSOR"/>
</dbReference>
<feature type="domain" description="Histidine kinase" evidence="17">
    <location>
        <begin position="295"/>
        <end position="388"/>
    </location>
</feature>
<evidence type="ECO:0000256" key="6">
    <source>
        <dbReference type="ARBA" id="ARBA00022485"/>
    </source>
</evidence>
<sequence>MDPQAKIIRLEKELARLRLRLDEPPRASAGFTPPAALPQEGELLFQTMFQVAAVGMTLTSLDHRPMEINPAMQRMLGYSAEELKTMTIPDFTHPDDIQREQAIVAALMNSEDHQQVHYEKRYIRKDGGMVWAELALSIVRNADGSPKYNLVMVEDITARKEAEEKVKNYEEQLRSLATELSLAEEREKRKAASYLHDRVAQNLSLAVMKLELLGQVPGQAPLAESLDQVKKMIQEVIAETRATILDLSPPVLQDLGLSAALEWLADRMCDLYGLEVVLKESDLEENLTHDLGGFVIRSVQELLYNVAKHAETPKAWVSIARFSNQLRLVVSDHGRGFDYRPNDTQTESGGGFGLFSLKERLRHLGGRLQVHSQVGNGTQVALIIPLDIRISAKRNME</sequence>
<dbReference type="Gene3D" id="3.30.565.10">
    <property type="entry name" value="Histidine kinase-like ATPase, C-terminal domain"/>
    <property type="match status" value="1"/>
</dbReference>
<dbReference type="InterPro" id="IPR000700">
    <property type="entry name" value="PAS-assoc_C"/>
</dbReference>
<dbReference type="InterPro" id="IPR004358">
    <property type="entry name" value="Sig_transdc_His_kin-like_C"/>
</dbReference>
<dbReference type="PROSITE" id="PS50109">
    <property type="entry name" value="HIS_KIN"/>
    <property type="match status" value="1"/>
</dbReference>
<feature type="domain" description="PAC" evidence="19">
    <location>
        <begin position="116"/>
        <end position="168"/>
    </location>
</feature>
<dbReference type="GO" id="GO:0046983">
    <property type="term" value="F:protein dimerization activity"/>
    <property type="evidence" value="ECO:0007669"/>
    <property type="project" value="InterPro"/>
</dbReference>
<dbReference type="NCBIfam" id="TIGR00229">
    <property type="entry name" value="sensory_box"/>
    <property type="match status" value="1"/>
</dbReference>
<evidence type="ECO:0000256" key="2">
    <source>
        <dbReference type="ARBA" id="ARBA00001966"/>
    </source>
</evidence>
<dbReference type="InterPro" id="IPR036890">
    <property type="entry name" value="HATPase_C_sf"/>
</dbReference>
<dbReference type="Pfam" id="PF07730">
    <property type="entry name" value="HisKA_3"/>
    <property type="match status" value="1"/>
</dbReference>
<comment type="function">
    <text evidence="14">Member of the two-component regulatory system NreB/NreC involved in the control of dissimilatory nitrate/nitrite reduction in response to oxygen. NreB functions as a direct oxygen sensor histidine kinase which is autophosphorylated, in the absence of oxygen, probably at the conserved histidine residue, and transfers its phosphate group probably to a conserved aspartate residue of NreC. NreB/NreC activates the expression of the nitrate (narGHJI) and nitrite (nir) reductase operons, as well as the putative nitrate transporter gene narT.</text>
</comment>
<dbReference type="KEGG" id="dmp:FAK_30110"/>
<feature type="coiled-coil region" evidence="16">
    <location>
        <begin position="152"/>
        <end position="186"/>
    </location>
</feature>
<evidence type="ECO:0000256" key="5">
    <source>
        <dbReference type="ARBA" id="ARBA00017322"/>
    </source>
</evidence>
<accession>A0AAU9EGM4</accession>
<dbReference type="SMART" id="SM00086">
    <property type="entry name" value="PAC"/>
    <property type="match status" value="1"/>
</dbReference>
<keyword evidence="16" id="KW-0175">Coiled coil</keyword>
<evidence type="ECO:0000256" key="7">
    <source>
        <dbReference type="ARBA" id="ARBA00022490"/>
    </source>
</evidence>
<evidence type="ECO:0000256" key="12">
    <source>
        <dbReference type="ARBA" id="ARBA00023012"/>
    </source>
</evidence>
<dbReference type="SUPFAM" id="SSF55785">
    <property type="entry name" value="PYP-like sensor domain (PAS domain)"/>
    <property type="match status" value="1"/>
</dbReference>
<organism evidence="20 21">
    <name type="scientific">Desulfoferula mesophila</name>
    <dbReference type="NCBI Taxonomy" id="3058419"/>
    <lineage>
        <taxon>Bacteria</taxon>
        <taxon>Pseudomonadati</taxon>
        <taxon>Thermodesulfobacteriota</taxon>
        <taxon>Desulfarculia</taxon>
        <taxon>Desulfarculales</taxon>
        <taxon>Desulfarculaceae</taxon>
        <taxon>Desulfoferula</taxon>
    </lineage>
</organism>
<dbReference type="Proteomes" id="UP001366166">
    <property type="component" value="Chromosome"/>
</dbReference>
<dbReference type="InterPro" id="IPR003594">
    <property type="entry name" value="HATPase_dom"/>
</dbReference>
<dbReference type="Gene3D" id="3.30.450.20">
    <property type="entry name" value="PAS domain"/>
    <property type="match status" value="1"/>
</dbReference>
<evidence type="ECO:0000256" key="9">
    <source>
        <dbReference type="ARBA" id="ARBA00022723"/>
    </source>
</evidence>
<comment type="subcellular location">
    <subcellularLocation>
        <location evidence="3">Cytoplasm</location>
    </subcellularLocation>
</comment>
<proteinExistence type="predicted"/>
<dbReference type="PANTHER" id="PTHR24421:SF58">
    <property type="entry name" value="SIGNAL TRANSDUCTION HISTIDINE-PROTEIN KINASE_PHOSPHATASE UHPB"/>
    <property type="match status" value="1"/>
</dbReference>
<dbReference type="SUPFAM" id="SSF55874">
    <property type="entry name" value="ATPase domain of HSP90 chaperone/DNA topoisomerase II/histidine kinase"/>
    <property type="match status" value="1"/>
</dbReference>
<dbReference type="CDD" id="cd16917">
    <property type="entry name" value="HATPase_UhpB-NarQ-NarX-like"/>
    <property type="match status" value="1"/>
</dbReference>
<evidence type="ECO:0000256" key="16">
    <source>
        <dbReference type="SAM" id="Coils"/>
    </source>
</evidence>
<evidence type="ECO:0000256" key="10">
    <source>
        <dbReference type="ARBA" id="ARBA00022777"/>
    </source>
</evidence>
<evidence type="ECO:0000256" key="8">
    <source>
        <dbReference type="ARBA" id="ARBA00022679"/>
    </source>
</evidence>
<dbReference type="InterPro" id="IPR001610">
    <property type="entry name" value="PAC"/>
</dbReference>
<dbReference type="InterPro" id="IPR035965">
    <property type="entry name" value="PAS-like_dom_sf"/>
</dbReference>
<comment type="catalytic activity">
    <reaction evidence="1">
        <text>ATP + protein L-histidine = ADP + protein N-phospho-L-histidine.</text>
        <dbReference type="EC" id="2.7.13.3"/>
    </reaction>
</comment>
<dbReference type="GO" id="GO:0051539">
    <property type="term" value="F:4 iron, 4 sulfur cluster binding"/>
    <property type="evidence" value="ECO:0007669"/>
    <property type="project" value="UniProtKB-KW"/>
</dbReference>
<evidence type="ECO:0000256" key="13">
    <source>
        <dbReference type="ARBA" id="ARBA00023014"/>
    </source>
</evidence>
<reference evidence="21" key="1">
    <citation type="journal article" date="2023" name="Arch. Microbiol.">
        <title>Desulfoferula mesophilus gen. nov. sp. nov., a mesophilic sulfate-reducing bacterium isolated from a brackish lake sediment.</title>
        <authorList>
            <person name="Watanabe T."/>
            <person name="Yabe T."/>
            <person name="Tsuji J.M."/>
            <person name="Fukui M."/>
        </authorList>
    </citation>
    <scope>NUCLEOTIDE SEQUENCE [LARGE SCALE GENOMIC DNA]</scope>
    <source>
        <strain evidence="21">12FAK</strain>
    </source>
</reference>
<dbReference type="AlphaFoldDB" id="A0AAU9EGM4"/>
<dbReference type="PROSITE" id="PS50113">
    <property type="entry name" value="PAC"/>
    <property type="match status" value="1"/>
</dbReference>
<evidence type="ECO:0000259" key="19">
    <source>
        <dbReference type="PROSITE" id="PS50113"/>
    </source>
</evidence>
<evidence type="ECO:0000256" key="1">
    <source>
        <dbReference type="ARBA" id="ARBA00000085"/>
    </source>
</evidence>
<keyword evidence="6" id="KW-0004">4Fe-4S</keyword>
<dbReference type="EMBL" id="AP028679">
    <property type="protein sequence ID" value="BEQ15945.1"/>
    <property type="molecule type" value="Genomic_DNA"/>
</dbReference>
<dbReference type="Pfam" id="PF02518">
    <property type="entry name" value="HATPase_c"/>
    <property type="match status" value="1"/>
</dbReference>
<comment type="cofactor">
    <cofactor evidence="2">
        <name>[4Fe-4S] cluster</name>
        <dbReference type="ChEBI" id="CHEBI:49883"/>
    </cofactor>
</comment>
<protein>
    <recommendedName>
        <fullName evidence="5">Oxygen sensor histidine kinase NreB</fullName>
        <ecNumber evidence="4">2.7.13.3</ecNumber>
    </recommendedName>
    <alternativeName>
        <fullName evidence="15">Nitrogen regulation protein B</fullName>
    </alternativeName>
</protein>
<keyword evidence="10" id="KW-0418">Kinase</keyword>
<evidence type="ECO:0000313" key="21">
    <source>
        <dbReference type="Proteomes" id="UP001366166"/>
    </source>
</evidence>
<keyword evidence="8" id="KW-0808">Transferase</keyword>
<keyword evidence="13" id="KW-0411">Iron-sulfur</keyword>
<feature type="domain" description="PAS" evidence="18">
    <location>
        <begin position="41"/>
        <end position="111"/>
    </location>
</feature>
<keyword evidence="9" id="KW-0479">Metal-binding</keyword>
<dbReference type="InterPro" id="IPR050482">
    <property type="entry name" value="Sensor_HK_TwoCompSys"/>
</dbReference>
<keyword evidence="21" id="KW-1185">Reference proteome</keyword>
<dbReference type="PROSITE" id="PS50112">
    <property type="entry name" value="PAS"/>
    <property type="match status" value="1"/>
</dbReference>
<keyword evidence="12" id="KW-0902">Two-component regulatory system</keyword>
<evidence type="ECO:0000256" key="14">
    <source>
        <dbReference type="ARBA" id="ARBA00024827"/>
    </source>
</evidence>
<dbReference type="InterPro" id="IPR013655">
    <property type="entry name" value="PAS_fold_3"/>
</dbReference>
<dbReference type="GO" id="GO:0046872">
    <property type="term" value="F:metal ion binding"/>
    <property type="evidence" value="ECO:0007669"/>
    <property type="project" value="UniProtKB-KW"/>
</dbReference>
<dbReference type="SMART" id="SM00091">
    <property type="entry name" value="PAS"/>
    <property type="match status" value="1"/>
</dbReference>
<dbReference type="CDD" id="cd00130">
    <property type="entry name" value="PAS"/>
    <property type="match status" value="1"/>
</dbReference>
<evidence type="ECO:0000259" key="17">
    <source>
        <dbReference type="PROSITE" id="PS50109"/>
    </source>
</evidence>
<dbReference type="InterPro" id="IPR000014">
    <property type="entry name" value="PAS"/>
</dbReference>
<evidence type="ECO:0000256" key="15">
    <source>
        <dbReference type="ARBA" id="ARBA00030800"/>
    </source>
</evidence>
<dbReference type="GO" id="GO:0005737">
    <property type="term" value="C:cytoplasm"/>
    <property type="evidence" value="ECO:0007669"/>
    <property type="project" value="UniProtKB-SubCell"/>
</dbReference>
<keyword evidence="11" id="KW-0408">Iron</keyword>
<dbReference type="SMART" id="SM00387">
    <property type="entry name" value="HATPase_c"/>
    <property type="match status" value="1"/>
</dbReference>
<gene>
    <name evidence="20" type="ORF">FAK_30110</name>
</gene>
<dbReference type="EC" id="2.7.13.3" evidence="4"/>
<dbReference type="InterPro" id="IPR005467">
    <property type="entry name" value="His_kinase_dom"/>
</dbReference>
<dbReference type="PANTHER" id="PTHR24421">
    <property type="entry name" value="NITRATE/NITRITE SENSOR PROTEIN NARX-RELATED"/>
    <property type="match status" value="1"/>
</dbReference>
<evidence type="ECO:0000256" key="4">
    <source>
        <dbReference type="ARBA" id="ARBA00012438"/>
    </source>
</evidence>
<evidence type="ECO:0000256" key="3">
    <source>
        <dbReference type="ARBA" id="ARBA00004496"/>
    </source>
</evidence>
<dbReference type="InterPro" id="IPR011712">
    <property type="entry name" value="Sig_transdc_His_kin_sub3_dim/P"/>
</dbReference>